<dbReference type="AlphaFoldDB" id="A0AAV1A888"/>
<dbReference type="Pfam" id="PF13202">
    <property type="entry name" value="EF-hand_5"/>
    <property type="match status" value="1"/>
</dbReference>
<accession>A0AAV1A888</accession>
<dbReference type="SMART" id="SM00054">
    <property type="entry name" value="EFh"/>
    <property type="match status" value="2"/>
</dbReference>
<evidence type="ECO:0000256" key="1">
    <source>
        <dbReference type="ARBA" id="ARBA00022837"/>
    </source>
</evidence>
<dbReference type="CDD" id="cd00051">
    <property type="entry name" value="EFh"/>
    <property type="match status" value="1"/>
</dbReference>
<feature type="domain" description="EF-hand" evidence="2">
    <location>
        <begin position="81"/>
        <end position="109"/>
    </location>
</feature>
<feature type="domain" description="EF-hand" evidence="2">
    <location>
        <begin position="37"/>
        <end position="73"/>
    </location>
</feature>
<evidence type="ECO:0000313" key="4">
    <source>
        <dbReference type="Proteomes" id="UP001157006"/>
    </source>
</evidence>
<evidence type="ECO:0000313" key="3">
    <source>
        <dbReference type="EMBL" id="CAI8606322.1"/>
    </source>
</evidence>
<keyword evidence="4" id="KW-1185">Reference proteome</keyword>
<dbReference type="Proteomes" id="UP001157006">
    <property type="component" value="Chromosome 3"/>
</dbReference>
<dbReference type="Pfam" id="PF13405">
    <property type="entry name" value="EF-hand_6"/>
    <property type="match status" value="1"/>
</dbReference>
<dbReference type="PROSITE" id="PS50222">
    <property type="entry name" value="EF_HAND_2"/>
    <property type="match status" value="2"/>
</dbReference>
<dbReference type="EMBL" id="OX451738">
    <property type="protein sequence ID" value="CAI8606322.1"/>
    <property type="molecule type" value="Genomic_DNA"/>
</dbReference>
<dbReference type="GO" id="GO:0005509">
    <property type="term" value="F:calcium ion binding"/>
    <property type="evidence" value="ECO:0007669"/>
    <property type="project" value="InterPro"/>
</dbReference>
<evidence type="ECO:0000259" key="2">
    <source>
        <dbReference type="PROSITE" id="PS50222"/>
    </source>
</evidence>
<proteinExistence type="predicted"/>
<gene>
    <name evidence="3" type="ORF">VFH_III224560</name>
</gene>
<dbReference type="SUPFAM" id="SSF47473">
    <property type="entry name" value="EF-hand"/>
    <property type="match status" value="1"/>
</dbReference>
<organism evidence="3 4">
    <name type="scientific">Vicia faba</name>
    <name type="common">Broad bean</name>
    <name type="synonym">Faba vulgaris</name>
    <dbReference type="NCBI Taxonomy" id="3906"/>
    <lineage>
        <taxon>Eukaryota</taxon>
        <taxon>Viridiplantae</taxon>
        <taxon>Streptophyta</taxon>
        <taxon>Embryophyta</taxon>
        <taxon>Tracheophyta</taxon>
        <taxon>Spermatophyta</taxon>
        <taxon>Magnoliopsida</taxon>
        <taxon>eudicotyledons</taxon>
        <taxon>Gunneridae</taxon>
        <taxon>Pentapetalae</taxon>
        <taxon>rosids</taxon>
        <taxon>fabids</taxon>
        <taxon>Fabales</taxon>
        <taxon>Fabaceae</taxon>
        <taxon>Papilionoideae</taxon>
        <taxon>50 kb inversion clade</taxon>
        <taxon>NPAAA clade</taxon>
        <taxon>Hologalegina</taxon>
        <taxon>IRL clade</taxon>
        <taxon>Fabeae</taxon>
        <taxon>Vicia</taxon>
    </lineage>
</organism>
<dbReference type="InterPro" id="IPR018247">
    <property type="entry name" value="EF_Hand_1_Ca_BS"/>
</dbReference>
<dbReference type="Gene3D" id="1.10.238.10">
    <property type="entry name" value="EF-hand"/>
    <property type="match status" value="1"/>
</dbReference>
<sequence>MHNKHIDAASKVNHPGWLGFVMAFIERNVSSDGKRVMSLQQFKQWFKTYFDSNGDGRISKDELREVLRIIGGVFASWKSNKVLKSVDDNHDGFIDDKELVNLAQFAEKHFNIRITL</sequence>
<name>A0AAV1A888_VICFA</name>
<dbReference type="PROSITE" id="PS00018">
    <property type="entry name" value="EF_HAND_1"/>
    <property type="match status" value="2"/>
</dbReference>
<dbReference type="InterPro" id="IPR002048">
    <property type="entry name" value="EF_hand_dom"/>
</dbReference>
<reference evidence="3 4" key="1">
    <citation type="submission" date="2023-01" db="EMBL/GenBank/DDBJ databases">
        <authorList>
            <person name="Kreplak J."/>
        </authorList>
    </citation>
    <scope>NUCLEOTIDE SEQUENCE [LARGE SCALE GENOMIC DNA]</scope>
</reference>
<keyword evidence="1" id="KW-0106">Calcium</keyword>
<protein>
    <recommendedName>
        <fullName evidence="2">EF-hand domain-containing protein</fullName>
    </recommendedName>
</protein>
<dbReference type="InterPro" id="IPR011992">
    <property type="entry name" value="EF-hand-dom_pair"/>
</dbReference>